<dbReference type="InterPro" id="IPR042188">
    <property type="entry name" value="MmgE/PrpD_sf_2"/>
</dbReference>
<dbReference type="Proteomes" id="UP001497493">
    <property type="component" value="Chromosome"/>
</dbReference>
<dbReference type="InterPro" id="IPR042183">
    <property type="entry name" value="MmgE/PrpD_sf_1"/>
</dbReference>
<organism evidence="4 5">
    <name type="scientific">Candidatus Methylocalor cossyra</name>
    <dbReference type="NCBI Taxonomy" id="3108543"/>
    <lineage>
        <taxon>Bacteria</taxon>
        <taxon>Pseudomonadati</taxon>
        <taxon>Pseudomonadota</taxon>
        <taxon>Gammaproteobacteria</taxon>
        <taxon>Methylococcales</taxon>
        <taxon>Methylococcaceae</taxon>
        <taxon>Candidatus Methylocalor</taxon>
    </lineage>
</organism>
<dbReference type="Pfam" id="PF19305">
    <property type="entry name" value="MmgE_PrpD_C"/>
    <property type="match status" value="1"/>
</dbReference>
<evidence type="ECO:0000259" key="2">
    <source>
        <dbReference type="Pfam" id="PF03972"/>
    </source>
</evidence>
<comment type="similarity">
    <text evidence="1">Belongs to the PrpD family.</text>
</comment>
<gene>
    <name evidence="4" type="ORF">MECH1_V1_2857</name>
</gene>
<dbReference type="PANTHER" id="PTHR16943:SF8">
    <property type="entry name" value="2-METHYLCITRATE DEHYDRATASE"/>
    <property type="match status" value="1"/>
</dbReference>
<dbReference type="Gene3D" id="1.10.4100.10">
    <property type="entry name" value="2-methylcitrate dehydratase PrpD"/>
    <property type="match status" value="1"/>
</dbReference>
<dbReference type="RefSeq" id="WP_348758136.1">
    <property type="nucleotide sequence ID" value="NZ_OZ026884.1"/>
</dbReference>
<dbReference type="EMBL" id="OZ026884">
    <property type="protein sequence ID" value="CAL1241633.1"/>
    <property type="molecule type" value="Genomic_DNA"/>
</dbReference>
<evidence type="ECO:0000259" key="3">
    <source>
        <dbReference type="Pfam" id="PF19305"/>
    </source>
</evidence>
<dbReference type="InterPro" id="IPR045337">
    <property type="entry name" value="MmgE_PrpD_C"/>
</dbReference>
<dbReference type="Gene3D" id="3.30.1330.120">
    <property type="entry name" value="2-methylcitrate dehydratase PrpD"/>
    <property type="match status" value="1"/>
</dbReference>
<dbReference type="Pfam" id="PF03972">
    <property type="entry name" value="MmgE_PrpD_N"/>
    <property type="match status" value="1"/>
</dbReference>
<name>A0ABP1CBJ0_9GAMM</name>
<reference evidence="4 5" key="1">
    <citation type="submission" date="2024-04" db="EMBL/GenBank/DDBJ databases">
        <authorList>
            <person name="Cremers G."/>
        </authorList>
    </citation>
    <scope>NUCLEOTIDE SEQUENCE [LARGE SCALE GENOMIC DNA]</scope>
    <source>
        <strain evidence="4">MeCH1-AG</strain>
    </source>
</reference>
<evidence type="ECO:0000313" key="5">
    <source>
        <dbReference type="Proteomes" id="UP001497493"/>
    </source>
</evidence>
<dbReference type="InterPro" id="IPR005656">
    <property type="entry name" value="MmgE_PrpD"/>
</dbReference>
<proteinExistence type="inferred from homology"/>
<sequence>MTQVEQLAQFVHRARYEDLSELARRQLKIRVLDALSCAVGALGGEPIRALEAQLAEFGGNGLCTLIGGGRTAPDRAALYNGALVRYLDFNDSYLAKGETCHPSDNLGAILAAAEYAQRSGRDLLTALAVAYQVQCRLSDAAPVRARGFDHTTQGAYAVAAGVSKALGLDPVATAHAIAISGTALNALRVTRTGALSHWKGLAFPHLAFCATHAAFLAMRGVTGPLEVFEGNKGFMDTIAGHFELDWEGEDLERVTRTIVKKYNAEIHSQSTLEAILELRESPGFPVEQVDRIEIETFDVAYHIIGGGEEGDKTQVQNKEQADHSLPYLVAVAILDGQVMPEQYAPDRILREDVQTLLRKVSIRAREDLSQRFPEEMPCRVCVQLDDGRTLLREKRDYEGFHSRPMDWDGVVGKFQRLCPDSVAPELRQQIVQAVERLETLEVGELTGLLGQVAHHRAIHHTGDQP</sequence>
<dbReference type="InterPro" id="IPR036148">
    <property type="entry name" value="MmgE/PrpD_sf"/>
</dbReference>
<evidence type="ECO:0000313" key="4">
    <source>
        <dbReference type="EMBL" id="CAL1241633.1"/>
    </source>
</evidence>
<dbReference type="InterPro" id="IPR045336">
    <property type="entry name" value="MmgE_PrpD_N"/>
</dbReference>
<dbReference type="PANTHER" id="PTHR16943">
    <property type="entry name" value="2-METHYLCITRATE DEHYDRATASE-RELATED"/>
    <property type="match status" value="1"/>
</dbReference>
<protein>
    <submittedName>
        <fullName evidence="4">2-methylcitrate dehydratase</fullName>
    </submittedName>
</protein>
<feature type="domain" description="MmgE/PrpD N-terminal" evidence="2">
    <location>
        <begin position="5"/>
        <end position="246"/>
    </location>
</feature>
<feature type="domain" description="MmgE/PrpD C-terminal" evidence="3">
    <location>
        <begin position="262"/>
        <end position="436"/>
    </location>
</feature>
<evidence type="ECO:0000256" key="1">
    <source>
        <dbReference type="ARBA" id="ARBA00006174"/>
    </source>
</evidence>
<keyword evidence="5" id="KW-1185">Reference proteome</keyword>
<accession>A0ABP1CBJ0</accession>
<dbReference type="SUPFAM" id="SSF103378">
    <property type="entry name" value="2-methylcitrate dehydratase PrpD"/>
    <property type="match status" value="1"/>
</dbReference>